<dbReference type="OMA" id="GVLWPKF"/>
<feature type="binding site" evidence="4">
    <location>
        <position position="186"/>
    </location>
    <ligand>
        <name>GTP</name>
        <dbReference type="ChEBI" id="CHEBI:37565"/>
    </ligand>
</feature>
<dbReference type="GO" id="GO:0005525">
    <property type="term" value="F:GTP binding"/>
    <property type="evidence" value="ECO:0007669"/>
    <property type="project" value="UniProtKB-KW"/>
</dbReference>
<accession>A0A0E9NR56</accession>
<dbReference type="Proteomes" id="UP000033140">
    <property type="component" value="Unassembled WGS sequence"/>
</dbReference>
<keyword evidence="7" id="KW-1185">Reference proteome</keyword>
<dbReference type="InterPro" id="IPR006073">
    <property type="entry name" value="GTP-bd"/>
</dbReference>
<dbReference type="PANTHER" id="PTHR45782:SF4">
    <property type="entry name" value="MITOCHONDRIAL RIBOSOME-ASSOCIATED GTPASE 1"/>
    <property type="match status" value="1"/>
</dbReference>
<dbReference type="Gene3D" id="3.40.50.300">
    <property type="entry name" value="P-loop containing nucleotide triphosphate hydrolases"/>
    <property type="match status" value="1"/>
</dbReference>
<dbReference type="InterPro" id="IPR016478">
    <property type="entry name" value="GTPase_MTG1"/>
</dbReference>
<dbReference type="STRING" id="698492.A0A0E9NR56"/>
<organism evidence="6 7">
    <name type="scientific">Saitoella complicata (strain BCRC 22490 / CBS 7301 / JCM 7358 / NBRC 10748 / NRRL Y-17804)</name>
    <dbReference type="NCBI Taxonomy" id="698492"/>
    <lineage>
        <taxon>Eukaryota</taxon>
        <taxon>Fungi</taxon>
        <taxon>Dikarya</taxon>
        <taxon>Ascomycota</taxon>
        <taxon>Taphrinomycotina</taxon>
        <taxon>Taphrinomycotina incertae sedis</taxon>
        <taxon>Saitoella</taxon>
    </lineage>
</organism>
<reference evidence="6 7" key="1">
    <citation type="journal article" date="2011" name="J. Gen. Appl. Microbiol.">
        <title>Draft genome sequencing of the enigmatic yeast Saitoella complicata.</title>
        <authorList>
            <person name="Nishida H."/>
            <person name="Hamamoto M."/>
            <person name="Sugiyama J."/>
        </authorList>
    </citation>
    <scope>NUCLEOTIDE SEQUENCE [LARGE SCALE GENOMIC DNA]</scope>
    <source>
        <strain evidence="6 7">NRRL Y-17804</strain>
    </source>
</reference>
<dbReference type="GO" id="GO:0005743">
    <property type="term" value="C:mitochondrial inner membrane"/>
    <property type="evidence" value="ECO:0007669"/>
    <property type="project" value="UniProtKB-SubCell"/>
</dbReference>
<sequence length="337" mass="37930">MSSFVPRTEFVYKQAATWFPGHMLGALKAMREQMNDIDLVIEARDARLPVSSRNPLLEEAVGARPRLIVYNKKDLAGDALDEKMIRSYQPRQKVMFTHSKNTNNMKQVIRFIKEVAKDIDRPIGTRALVVGMPNVGKSTILNALRHAGVRKGKAARTGNMPGVTRKVAGSVKILEDPVVFLIDTPGVMIPFVPNPLTMLKLALAGCIKQDVISSVTIVDYLLFHLNRQPTPPYVEFFKMKEPTNDVDTFINHVAKHSGRLLAGGVPDVENTALHLIDRYREGKFGVMVLDDQDADAWKRRIEEEEGVMSRGQQQKVIKAEWKAKRENKYVAKYGKKP</sequence>
<evidence type="ECO:0000259" key="5">
    <source>
        <dbReference type="PROSITE" id="PS51721"/>
    </source>
</evidence>
<comment type="subcellular location">
    <subcellularLocation>
        <location evidence="3">Mitochondrion inner membrane</location>
        <topology evidence="3">Peripheral membrane protein</topology>
    </subcellularLocation>
</comment>
<dbReference type="InterPro" id="IPR023179">
    <property type="entry name" value="GTP-bd_ortho_bundle_sf"/>
</dbReference>
<comment type="caution">
    <text evidence="6">The sequence shown here is derived from an EMBL/GenBank/DDBJ whole genome shotgun (WGS) entry which is preliminary data.</text>
</comment>
<feature type="domain" description="CP-type G" evidence="5">
    <location>
        <begin position="27"/>
        <end position="190"/>
    </location>
</feature>
<dbReference type="InterPro" id="IPR027417">
    <property type="entry name" value="P-loop_NTPase"/>
</dbReference>
<protein>
    <recommendedName>
        <fullName evidence="3">Mitochondrial GTPase 1</fullName>
    </recommendedName>
</protein>
<dbReference type="EMBL" id="BACD03000065">
    <property type="protein sequence ID" value="GAO52293.1"/>
    <property type="molecule type" value="Genomic_DNA"/>
</dbReference>
<dbReference type="Gene3D" id="1.10.1580.10">
    <property type="match status" value="1"/>
</dbReference>
<dbReference type="InterPro" id="IPR030378">
    <property type="entry name" value="G_CP_dom"/>
</dbReference>
<evidence type="ECO:0000256" key="2">
    <source>
        <dbReference type="ARBA" id="ARBA00023134"/>
    </source>
</evidence>
<dbReference type="Pfam" id="PF01926">
    <property type="entry name" value="MMR_HSR1"/>
    <property type="match status" value="1"/>
</dbReference>
<evidence type="ECO:0000313" key="7">
    <source>
        <dbReference type="Proteomes" id="UP000033140"/>
    </source>
</evidence>
<evidence type="ECO:0000313" key="6">
    <source>
        <dbReference type="EMBL" id="GAO52293.1"/>
    </source>
</evidence>
<dbReference type="PANTHER" id="PTHR45782">
    <property type="entry name" value="MITOCHONDRIAL RIBOSOME-ASSOCIATED GTPASE 1"/>
    <property type="match status" value="1"/>
</dbReference>
<keyword evidence="1 3" id="KW-0547">Nucleotide-binding</keyword>
<proteinExistence type="inferred from homology"/>
<dbReference type="PIRSF" id="PIRSF006230">
    <property type="entry name" value="MG442"/>
    <property type="match status" value="1"/>
</dbReference>
<feature type="binding site" evidence="4">
    <location>
        <begin position="71"/>
        <end position="74"/>
    </location>
    <ligand>
        <name>GTP</name>
        <dbReference type="ChEBI" id="CHEBI:37565"/>
    </ligand>
</feature>
<name>A0A0E9NR56_SAICN</name>
<reference evidence="6 7" key="2">
    <citation type="journal article" date="2014" name="J. Gen. Appl. Microbiol.">
        <title>The early diverging ascomycetous budding yeast Saitoella complicata has three histone deacetylases belonging to the Clr6, Hos2, and Rpd3 lineages.</title>
        <authorList>
            <person name="Nishida H."/>
            <person name="Matsumoto T."/>
            <person name="Kondo S."/>
            <person name="Hamamoto M."/>
            <person name="Yoshikawa H."/>
        </authorList>
    </citation>
    <scope>NUCLEOTIDE SEQUENCE [LARGE SCALE GENOMIC DNA]</scope>
    <source>
        <strain evidence="6 7">NRRL Y-17804</strain>
    </source>
</reference>
<dbReference type="GO" id="GO:0003924">
    <property type="term" value="F:GTPase activity"/>
    <property type="evidence" value="ECO:0007669"/>
    <property type="project" value="TreeGrafter"/>
</dbReference>
<reference evidence="6 7" key="3">
    <citation type="journal article" date="2015" name="Genome Announc.">
        <title>Draft Genome Sequence of the Archiascomycetous Yeast Saitoella complicata.</title>
        <authorList>
            <person name="Yamauchi K."/>
            <person name="Kondo S."/>
            <person name="Hamamoto M."/>
            <person name="Takahashi Y."/>
            <person name="Ogura Y."/>
            <person name="Hayashi T."/>
            <person name="Nishida H."/>
        </authorList>
    </citation>
    <scope>NUCLEOTIDE SEQUENCE [LARGE SCALE GENOMIC DNA]</scope>
    <source>
        <strain evidence="6 7">NRRL Y-17804</strain>
    </source>
</reference>
<dbReference type="CDD" id="cd01856">
    <property type="entry name" value="YlqF"/>
    <property type="match status" value="1"/>
</dbReference>
<evidence type="ECO:0000256" key="4">
    <source>
        <dbReference type="PIRSR" id="PIRSR006230-1"/>
    </source>
</evidence>
<feature type="binding site" evidence="4">
    <location>
        <begin position="134"/>
        <end position="139"/>
    </location>
    <ligand>
        <name>GTP</name>
        <dbReference type="ChEBI" id="CHEBI:37565"/>
    </ligand>
</feature>
<evidence type="ECO:0000256" key="1">
    <source>
        <dbReference type="ARBA" id="ARBA00022741"/>
    </source>
</evidence>
<comment type="similarity">
    <text evidence="3">Belongs to the TRAFAC class YlqF/YawG GTPase family. MTG1 subfamily.</text>
</comment>
<keyword evidence="3" id="KW-0496">Mitochondrion</keyword>
<comment type="function">
    <text evidence="3">Mitochondrial GTPase involved in assembly of the large ribosomal subunit. Plays a role in expression of the mitochondrial translational machinery.</text>
</comment>
<dbReference type="SUPFAM" id="SSF52540">
    <property type="entry name" value="P-loop containing nucleoside triphosphate hydrolases"/>
    <property type="match status" value="2"/>
</dbReference>
<gene>
    <name evidence="6" type="ORF">G7K_6373-t1</name>
</gene>
<keyword evidence="2 3" id="KW-0342">GTP-binding</keyword>
<dbReference type="GO" id="GO:0032543">
    <property type="term" value="P:mitochondrial translation"/>
    <property type="evidence" value="ECO:0007669"/>
    <property type="project" value="TreeGrafter"/>
</dbReference>
<dbReference type="AlphaFoldDB" id="A0A0E9NR56"/>
<evidence type="ECO:0000256" key="3">
    <source>
        <dbReference type="PIRNR" id="PIRNR006230"/>
    </source>
</evidence>
<dbReference type="PROSITE" id="PS51721">
    <property type="entry name" value="G_CP"/>
    <property type="match status" value="1"/>
</dbReference>